<evidence type="ECO:0000313" key="7">
    <source>
        <dbReference type="EMBL" id="QNI32931.1"/>
    </source>
</evidence>
<protein>
    <submittedName>
        <fullName evidence="7">Patatin-like phospholipase family protein</fullName>
    </submittedName>
</protein>
<evidence type="ECO:0000256" key="4">
    <source>
        <dbReference type="PROSITE-ProRule" id="PRU01161"/>
    </source>
</evidence>
<feature type="short sequence motif" description="DGA/G" evidence="4">
    <location>
        <begin position="216"/>
        <end position="218"/>
    </location>
</feature>
<dbReference type="InterPro" id="IPR050301">
    <property type="entry name" value="NTE"/>
</dbReference>
<dbReference type="PANTHER" id="PTHR14226:SF29">
    <property type="entry name" value="NEUROPATHY TARGET ESTERASE SWS"/>
    <property type="match status" value="1"/>
</dbReference>
<dbReference type="Pfam" id="PF01734">
    <property type="entry name" value="Patatin"/>
    <property type="match status" value="1"/>
</dbReference>
<feature type="active site" description="Proton acceptor" evidence="4">
    <location>
        <position position="216"/>
    </location>
</feature>
<dbReference type="InterPro" id="IPR002641">
    <property type="entry name" value="PNPLA_dom"/>
</dbReference>
<proteinExistence type="predicted"/>
<evidence type="ECO:0000256" key="1">
    <source>
        <dbReference type="ARBA" id="ARBA00022801"/>
    </source>
</evidence>
<feature type="short sequence motif" description="GXGXXG" evidence="4">
    <location>
        <begin position="42"/>
        <end position="47"/>
    </location>
</feature>
<reference evidence="7 8" key="1">
    <citation type="submission" date="2020-08" db="EMBL/GenBank/DDBJ databases">
        <title>Edaphobacter telluris sp. nov. and Acidobacterium dinghuensis sp. nov., two acidobacteria isolated from forest soil.</title>
        <authorList>
            <person name="Fu J."/>
            <person name="Qiu L."/>
        </authorList>
    </citation>
    <scope>NUCLEOTIDE SEQUENCE [LARGE SCALE GENOMIC DNA]</scope>
    <source>
        <strain evidence="7">4Y35</strain>
    </source>
</reference>
<dbReference type="InterPro" id="IPR016035">
    <property type="entry name" value="Acyl_Trfase/lysoPLipase"/>
</dbReference>
<sequence length="735" mass="79775">MVRLLKSLVSAVLISTLLASPIRGADGGSPATRPRIGLVLNGGGALGLAHIGVLRWLEEHHIPVDVVAGTSMGGLVGGVYATGKSPDQVRDLVAGIDWDQMLSDGVPYRDLSVRRKQDAERYPIPIVLGWKKGLVTQGGYKAGQQIQLLLDKIALPYSDVHNFDDLPIPFACVATDLVSGRAHVFRSGSLGLAMRSTMSLPGIFSPVRTPDAIYADGGLVDNLPVDVAKQMGADVTLAIYLQTAPIKADERFTSVGVLGRGISVMIAANELRSMEQADVLVSVPLQKFTALEYSKSKDLIQQGYDAAQSKATILEKLAVDDATWQQYLAQRASRTRSLPIPKFVEVTGVPPNDAEQIKQQLTPDLGKPIDPDSLSKQLTTIVGDQRVSNLNYGLATNLSGVPGLTINGSADTFGRNIIRPLIVVNGWDYQNVTLSVGARLTMLDLGKFGAELRSDLLLGSEYEFSSEYFRPLTRSRRWFVAPQIFVDNAPLNIYSSQGLIAEYRNRVTGGRGDFGYLSPRLTEFRVGYEAADQRLYPNIGNPTLYPRVTGRLGDTHARFSLDYLDNPITPMSGYRLQTRMEWWDAKPAAGTTFPLAELSMIGFRPFTPKSSMYLAASGGSTLWKNPGGLPPFSLGGSFKLPAFNTNELLTNQYFLFQGGYMRQLGQLTPLVGGKVLLFVGGDLGKAYYLKETLNLAGDGSVGLIINTLLGPIVVGTAFGNEGHKKVFFEIGRTYF</sequence>
<dbReference type="EMBL" id="CP060394">
    <property type="protein sequence ID" value="QNI32931.1"/>
    <property type="molecule type" value="Genomic_DNA"/>
</dbReference>
<keyword evidence="2 4" id="KW-0442">Lipid degradation</keyword>
<evidence type="ECO:0000256" key="5">
    <source>
        <dbReference type="SAM" id="SignalP"/>
    </source>
</evidence>
<dbReference type="SUPFAM" id="SSF52151">
    <property type="entry name" value="FabD/lysophospholipase-like"/>
    <property type="match status" value="1"/>
</dbReference>
<keyword evidence="1 4" id="KW-0378">Hydrolase</keyword>
<dbReference type="PROSITE" id="PS51635">
    <property type="entry name" value="PNPLA"/>
    <property type="match status" value="1"/>
</dbReference>
<dbReference type="RefSeq" id="WP_186743960.1">
    <property type="nucleotide sequence ID" value="NZ_CP060394.1"/>
</dbReference>
<keyword evidence="3 4" id="KW-0443">Lipid metabolism</keyword>
<feature type="active site" description="Nucleophile" evidence="4">
    <location>
        <position position="71"/>
    </location>
</feature>
<keyword evidence="5" id="KW-0732">Signal</keyword>
<feature type="short sequence motif" description="GXSXG" evidence="4">
    <location>
        <begin position="69"/>
        <end position="73"/>
    </location>
</feature>
<dbReference type="KEGG" id="adin:H7849_02775"/>
<accession>A0A7G8BK61</accession>
<evidence type="ECO:0000256" key="3">
    <source>
        <dbReference type="ARBA" id="ARBA00023098"/>
    </source>
</evidence>
<dbReference type="Gene3D" id="3.40.1090.10">
    <property type="entry name" value="Cytosolic phospholipase A2 catalytic domain"/>
    <property type="match status" value="2"/>
</dbReference>
<dbReference type="Proteomes" id="UP000515312">
    <property type="component" value="Chromosome"/>
</dbReference>
<dbReference type="GO" id="GO:0016787">
    <property type="term" value="F:hydrolase activity"/>
    <property type="evidence" value="ECO:0007669"/>
    <property type="project" value="UniProtKB-UniRule"/>
</dbReference>
<evidence type="ECO:0000259" key="6">
    <source>
        <dbReference type="PROSITE" id="PS51635"/>
    </source>
</evidence>
<dbReference type="PANTHER" id="PTHR14226">
    <property type="entry name" value="NEUROPATHY TARGET ESTERASE/SWISS CHEESE D.MELANOGASTER"/>
    <property type="match status" value="1"/>
</dbReference>
<dbReference type="CDD" id="cd07205">
    <property type="entry name" value="Pat_PNPLA6_PNPLA7_NTE1_like"/>
    <property type="match status" value="1"/>
</dbReference>
<evidence type="ECO:0000256" key="2">
    <source>
        <dbReference type="ARBA" id="ARBA00022963"/>
    </source>
</evidence>
<feature type="chain" id="PRO_5028939858" evidence="5">
    <location>
        <begin position="26"/>
        <end position="735"/>
    </location>
</feature>
<feature type="signal peptide" evidence="5">
    <location>
        <begin position="1"/>
        <end position="25"/>
    </location>
</feature>
<dbReference type="Gene3D" id="2.40.160.50">
    <property type="entry name" value="membrane protein fhac: a member of the omp85/tpsb transporter family"/>
    <property type="match status" value="1"/>
</dbReference>
<evidence type="ECO:0000313" key="8">
    <source>
        <dbReference type="Proteomes" id="UP000515312"/>
    </source>
</evidence>
<feature type="domain" description="PNPLA" evidence="6">
    <location>
        <begin position="38"/>
        <end position="229"/>
    </location>
</feature>
<gene>
    <name evidence="7" type="ORF">H7849_02775</name>
</gene>
<organism evidence="7 8">
    <name type="scientific">Alloacidobacterium dinghuense</name>
    <dbReference type="NCBI Taxonomy" id="2763107"/>
    <lineage>
        <taxon>Bacteria</taxon>
        <taxon>Pseudomonadati</taxon>
        <taxon>Acidobacteriota</taxon>
        <taxon>Terriglobia</taxon>
        <taxon>Terriglobales</taxon>
        <taxon>Acidobacteriaceae</taxon>
        <taxon>Alloacidobacterium</taxon>
    </lineage>
</organism>
<dbReference type="GO" id="GO:0016042">
    <property type="term" value="P:lipid catabolic process"/>
    <property type="evidence" value="ECO:0007669"/>
    <property type="project" value="UniProtKB-UniRule"/>
</dbReference>
<name>A0A7G8BK61_9BACT</name>
<keyword evidence="8" id="KW-1185">Reference proteome</keyword>
<dbReference type="AlphaFoldDB" id="A0A7G8BK61"/>